<keyword evidence="3" id="KW-1185">Reference proteome</keyword>
<sequence>MGVATELMRARADGAAAARRGDTRGTCPHPPAADAPPQARALFGLWQAGYDSVRPLPIDYSDGEG</sequence>
<proteinExistence type="predicted"/>
<organism evidence="2 3">
    <name type="scientific">Nocardiopsis codii</name>
    <dbReference type="NCBI Taxonomy" id="3065942"/>
    <lineage>
        <taxon>Bacteria</taxon>
        <taxon>Bacillati</taxon>
        <taxon>Actinomycetota</taxon>
        <taxon>Actinomycetes</taxon>
        <taxon>Streptosporangiales</taxon>
        <taxon>Nocardiopsidaceae</taxon>
        <taxon>Nocardiopsis</taxon>
    </lineage>
</organism>
<comment type="caution">
    <text evidence="2">The sequence shown here is derived from an EMBL/GenBank/DDBJ whole genome shotgun (WGS) entry which is preliminary data.</text>
</comment>
<evidence type="ECO:0000313" key="2">
    <source>
        <dbReference type="EMBL" id="MEE2041270.1"/>
    </source>
</evidence>
<gene>
    <name evidence="2" type="ORF">Q8791_29000</name>
</gene>
<reference evidence="2 3" key="1">
    <citation type="submission" date="2023-08" db="EMBL/GenBank/DDBJ databases">
        <authorList>
            <person name="Girao M."/>
            <person name="Carvalho M.F."/>
        </authorList>
    </citation>
    <scope>NUCLEOTIDE SEQUENCE [LARGE SCALE GENOMIC DNA]</scope>
    <source>
        <strain evidence="2 3">CT-R113</strain>
    </source>
</reference>
<dbReference type="Proteomes" id="UP001356095">
    <property type="component" value="Unassembled WGS sequence"/>
</dbReference>
<evidence type="ECO:0000256" key="1">
    <source>
        <dbReference type="SAM" id="MobiDB-lite"/>
    </source>
</evidence>
<protein>
    <submittedName>
        <fullName evidence="2">Uncharacterized protein</fullName>
    </submittedName>
</protein>
<dbReference type="RefSeq" id="WP_330095030.1">
    <property type="nucleotide sequence ID" value="NZ_JAUZMY010000045.1"/>
</dbReference>
<name>A0ABU7KGA4_9ACTN</name>
<evidence type="ECO:0000313" key="3">
    <source>
        <dbReference type="Proteomes" id="UP001356095"/>
    </source>
</evidence>
<dbReference type="EMBL" id="JAUZMY010000045">
    <property type="protein sequence ID" value="MEE2041270.1"/>
    <property type="molecule type" value="Genomic_DNA"/>
</dbReference>
<accession>A0ABU7KGA4</accession>
<feature type="region of interest" description="Disordered" evidence="1">
    <location>
        <begin position="1"/>
        <end position="36"/>
    </location>
</feature>